<dbReference type="Pfam" id="PF04336">
    <property type="entry name" value="ACP_PD"/>
    <property type="match status" value="1"/>
</dbReference>
<organism evidence="5 6">
    <name type="scientific">Alteromonas hispanica</name>
    <dbReference type="NCBI Taxonomy" id="315421"/>
    <lineage>
        <taxon>Bacteria</taxon>
        <taxon>Pseudomonadati</taxon>
        <taxon>Pseudomonadota</taxon>
        <taxon>Gammaproteobacteria</taxon>
        <taxon>Alteromonadales</taxon>
        <taxon>Alteromonadaceae</taxon>
        <taxon>Alteromonas/Salinimonas group</taxon>
        <taxon>Alteromonas</taxon>
    </lineage>
</organism>
<protein>
    <submittedName>
        <fullName evidence="5">DUF479 domain-containing protein</fullName>
    </submittedName>
</protein>
<reference evidence="5 6" key="1">
    <citation type="submission" date="2020-01" db="EMBL/GenBank/DDBJ databases">
        <title>Genomes of bacteria type strains.</title>
        <authorList>
            <person name="Chen J."/>
            <person name="Zhu S."/>
            <person name="Yang J."/>
        </authorList>
    </citation>
    <scope>NUCLEOTIDE SEQUENCE [LARGE SCALE GENOMIC DNA]</scope>
    <source>
        <strain evidence="5 6">LMG 22958</strain>
    </source>
</reference>
<dbReference type="GO" id="GO:0006633">
    <property type="term" value="P:fatty acid biosynthetic process"/>
    <property type="evidence" value="ECO:0007669"/>
    <property type="project" value="UniProtKB-KW"/>
</dbReference>
<keyword evidence="4" id="KW-0276">Fatty acid metabolism</keyword>
<dbReference type="RefSeq" id="WP_163112735.1">
    <property type="nucleotide sequence ID" value="NZ_JAAAWP010000014.1"/>
</dbReference>
<comment type="caution">
    <text evidence="5">The sequence shown here is derived from an EMBL/GenBank/DDBJ whole genome shotgun (WGS) entry which is preliminary data.</text>
</comment>
<dbReference type="PANTHER" id="PTHR38764">
    <property type="entry name" value="ACYL CARRIER PROTEIN PHOSPHODIESTERASE"/>
    <property type="match status" value="1"/>
</dbReference>
<evidence type="ECO:0000313" key="5">
    <source>
        <dbReference type="EMBL" id="NDW23104.1"/>
    </source>
</evidence>
<dbReference type="PANTHER" id="PTHR38764:SF1">
    <property type="entry name" value="ACYL CARRIER PROTEIN PHOSPHODIESTERASE"/>
    <property type="match status" value="1"/>
</dbReference>
<keyword evidence="4" id="KW-0275">Fatty acid biosynthesis</keyword>
<dbReference type="EMBL" id="JAAAWP010000014">
    <property type="protein sequence ID" value="NDW23104.1"/>
    <property type="molecule type" value="Genomic_DNA"/>
</dbReference>
<accession>A0A6L9MXZ4</accession>
<keyword evidence="3" id="KW-0443">Lipid metabolism</keyword>
<evidence type="ECO:0000256" key="4">
    <source>
        <dbReference type="ARBA" id="ARBA00023160"/>
    </source>
</evidence>
<gene>
    <name evidence="5" type="ORF">GTW09_16430</name>
</gene>
<sequence length="197" mass="23054">MNYLAHLFLAKPTADSQFGNLLGDFRRGVNVASYSLNVQRGLENHHTVDKFTDQHELVRQAKLLFHPSRRRFAPVAIDIYFDHLLIKHWSAFTDTPFSLFCDERFALLERRLPVMPRNMQHSVGHLITHNWFNDYAKEEGIAKAIAVVAKRIRFKNEFHKSVNDIVCNKKELESLFLSFFPQLIAHVHERGIEERTE</sequence>
<name>A0A6L9MXZ4_9ALTE</name>
<dbReference type="Proteomes" id="UP000478837">
    <property type="component" value="Unassembled WGS sequence"/>
</dbReference>
<dbReference type="AlphaFoldDB" id="A0A6L9MXZ4"/>
<keyword evidence="2" id="KW-0378">Hydrolase</keyword>
<keyword evidence="1" id="KW-0444">Lipid biosynthesis</keyword>
<dbReference type="GO" id="GO:0008770">
    <property type="term" value="F:[acyl-carrier-protein] phosphodiesterase activity"/>
    <property type="evidence" value="ECO:0007669"/>
    <property type="project" value="InterPro"/>
</dbReference>
<keyword evidence="6" id="KW-1185">Reference proteome</keyword>
<dbReference type="InterPro" id="IPR007431">
    <property type="entry name" value="ACP_PD"/>
</dbReference>
<evidence type="ECO:0000313" key="6">
    <source>
        <dbReference type="Proteomes" id="UP000478837"/>
    </source>
</evidence>
<proteinExistence type="predicted"/>
<evidence type="ECO:0000256" key="2">
    <source>
        <dbReference type="ARBA" id="ARBA00022801"/>
    </source>
</evidence>
<evidence type="ECO:0000256" key="1">
    <source>
        <dbReference type="ARBA" id="ARBA00022516"/>
    </source>
</evidence>
<evidence type="ECO:0000256" key="3">
    <source>
        <dbReference type="ARBA" id="ARBA00023098"/>
    </source>
</evidence>